<dbReference type="RefSeq" id="XP_025365048.1">
    <property type="nucleotide sequence ID" value="XM_025508964.1"/>
</dbReference>
<dbReference type="PROSITE" id="PS50082">
    <property type="entry name" value="WD_REPEATS_2"/>
    <property type="match status" value="4"/>
</dbReference>
<evidence type="ECO:0000256" key="2">
    <source>
        <dbReference type="PROSITE-ProRule" id="PRU00221"/>
    </source>
</evidence>
<dbReference type="GO" id="GO:0005847">
    <property type="term" value="C:mRNA cleavage and polyadenylation specificity factor complex"/>
    <property type="evidence" value="ECO:0007669"/>
    <property type="project" value="TreeGrafter"/>
</dbReference>
<dbReference type="GO" id="GO:0031124">
    <property type="term" value="P:mRNA 3'-end processing"/>
    <property type="evidence" value="ECO:0007669"/>
    <property type="project" value="UniProtKB-UniRule"/>
</dbReference>
<dbReference type="InterPro" id="IPR036322">
    <property type="entry name" value="WD40_repeat_dom_sf"/>
</dbReference>
<feature type="region of interest" description="Disordered" evidence="4">
    <location>
        <begin position="494"/>
        <end position="513"/>
    </location>
</feature>
<dbReference type="InterPro" id="IPR015943">
    <property type="entry name" value="WD40/YVTN_repeat-like_dom_sf"/>
</dbReference>
<proteinExistence type="predicted"/>
<feature type="region of interest" description="Disordered" evidence="4">
    <location>
        <begin position="1"/>
        <end position="57"/>
    </location>
</feature>
<feature type="compositionally biased region" description="Low complexity" evidence="4">
    <location>
        <begin position="528"/>
        <end position="538"/>
    </location>
</feature>
<dbReference type="Proteomes" id="UP000245884">
    <property type="component" value="Unassembled WGS sequence"/>
</dbReference>
<gene>
    <name evidence="5" type="ORF">BDZ90DRAFT_276900</name>
</gene>
<dbReference type="GeneID" id="37030787"/>
<evidence type="ECO:0000256" key="3">
    <source>
        <dbReference type="RuleBase" id="RU369034"/>
    </source>
</evidence>
<dbReference type="PANTHER" id="PTHR22836">
    <property type="entry name" value="WD40 REPEAT PROTEIN"/>
    <property type="match status" value="1"/>
</dbReference>
<keyword evidence="6" id="KW-1185">Reference proteome</keyword>
<feature type="repeat" description="WD" evidence="2">
    <location>
        <begin position="269"/>
        <end position="301"/>
    </location>
</feature>
<feature type="repeat" description="WD" evidence="2">
    <location>
        <begin position="312"/>
        <end position="357"/>
    </location>
</feature>
<feature type="repeat" description="WD" evidence="2">
    <location>
        <begin position="427"/>
        <end position="459"/>
    </location>
</feature>
<dbReference type="SMART" id="SM00320">
    <property type="entry name" value="WD40"/>
    <property type="match status" value="7"/>
</dbReference>
<dbReference type="STRING" id="1569628.A0A316UYP9"/>
<keyword evidence="2" id="KW-0853">WD repeat</keyword>
<feature type="compositionally biased region" description="Gly residues" evidence="4">
    <location>
        <begin position="565"/>
        <end position="576"/>
    </location>
</feature>
<organism evidence="5 6">
    <name type="scientific">Jaminaea rosea</name>
    <dbReference type="NCBI Taxonomy" id="1569628"/>
    <lineage>
        <taxon>Eukaryota</taxon>
        <taxon>Fungi</taxon>
        <taxon>Dikarya</taxon>
        <taxon>Basidiomycota</taxon>
        <taxon>Ustilaginomycotina</taxon>
        <taxon>Exobasidiomycetes</taxon>
        <taxon>Microstromatales</taxon>
        <taxon>Microstromatales incertae sedis</taxon>
        <taxon>Jaminaea</taxon>
    </lineage>
</organism>
<dbReference type="SUPFAM" id="SSF50978">
    <property type="entry name" value="WD40 repeat-like"/>
    <property type="match status" value="1"/>
</dbReference>
<feature type="compositionally biased region" description="Gly residues" evidence="4">
    <location>
        <begin position="685"/>
        <end position="694"/>
    </location>
</feature>
<evidence type="ECO:0000256" key="4">
    <source>
        <dbReference type="SAM" id="MobiDB-lite"/>
    </source>
</evidence>
<dbReference type="CDD" id="cd00200">
    <property type="entry name" value="WD40"/>
    <property type="match status" value="1"/>
</dbReference>
<dbReference type="InterPro" id="IPR045245">
    <property type="entry name" value="Pfs2-like"/>
</dbReference>
<feature type="compositionally biased region" description="Basic and acidic residues" evidence="4">
    <location>
        <begin position="11"/>
        <end position="21"/>
    </location>
</feature>
<feature type="region of interest" description="Disordered" evidence="4">
    <location>
        <begin position="518"/>
        <end position="771"/>
    </location>
</feature>
<feature type="compositionally biased region" description="Gly residues" evidence="4">
    <location>
        <begin position="628"/>
        <end position="645"/>
    </location>
</feature>
<keyword evidence="3" id="KW-0507">mRNA processing</keyword>
<feature type="compositionally biased region" description="Low complexity" evidence="4">
    <location>
        <begin position="673"/>
        <end position="684"/>
    </location>
</feature>
<dbReference type="PANTHER" id="PTHR22836:SF0">
    <property type="entry name" value="PRE-MRNA 3' END PROCESSING PROTEIN WDR33"/>
    <property type="match status" value="1"/>
</dbReference>
<evidence type="ECO:0000313" key="5">
    <source>
        <dbReference type="EMBL" id="PWN30436.1"/>
    </source>
</evidence>
<dbReference type="PROSITE" id="PS50294">
    <property type="entry name" value="WD_REPEATS_REGION"/>
    <property type="match status" value="4"/>
</dbReference>
<sequence length="771" mass="80244">MAEVAPPPADLKVEEQDHHDVLSSAEAGPSKPTKPYRFQPSRYAYEPPQPPPTDHKVEEEQAAQAAAQAAGYEGRRMRRFLQRRTVDYMGAWIRYREKRLFSRSTTRDDYYLKPSPHHVVDLLPSAAARSPASVVAPVLVHTSTNKIRTPVNVVTWMPSSRRLLTGSSSGEFTLWNGLTFNFETILQACDHGVRNLVWSSTGNLLLSGDAGGTVKYFLPNMNNVLAIEAHRESVRGLSFSPDDQRWVSGSDDSSIKMFNTERGVEETTLKGHGWDVKCVQWHPFKGLIASGGKDNLVKFWDPRRGGREIGTYHGHKNTVQALSFSPAHVSSSEILATASRDQTVKLYDLRMIREVGTLRSAAGTNVDRGADRPGGGDAGGGSANGGVCSLAWHPHAPLLSSGLSTGALQHHSLAPSANPELPISTVAAAHDQSIWAMNWHPLGQILVTGGNDCLTRWWQRERLEMGDLVHQSAGEGVNGDGAAAFAGGGGQEASFAGGLPGRRRPAYDADDDADSSMSFIPGLGGGAAAAAPSSSSFSPFPPSNGAPRMGSGGGGRAPLPPGFDSGRGGWGSGGRDSSGPGAPPPRPPHATGANMDAGGVRDVGWGSRSGGAPPPNADAGYNAAPPGGMNGAPPGFGMGGGGGGMPGPPPSFSGGQGGGQQAGSGRAPPPPGFFQQQQPQQQGQQYGGQGGLYGGPPPQQQGGPYGGYGMQGGPSQQGQPPPGMGMGMMGMGMGMPPPGAGYGQPPPQQQQQQQRPSSYGYGGQGGGGYGR</sequence>
<feature type="compositionally biased region" description="Low complexity" evidence="4">
    <location>
        <begin position="749"/>
        <end position="759"/>
    </location>
</feature>
<feature type="compositionally biased region" description="Gly residues" evidence="4">
    <location>
        <begin position="703"/>
        <end position="712"/>
    </location>
</feature>
<dbReference type="AlphaFoldDB" id="A0A316UYP9"/>
<dbReference type="OrthoDB" id="16717at2759"/>
<dbReference type="InterPro" id="IPR001680">
    <property type="entry name" value="WD40_rpt"/>
</dbReference>
<feature type="compositionally biased region" description="Gly residues" evidence="4">
    <location>
        <begin position="760"/>
        <end position="771"/>
    </location>
</feature>
<accession>A0A316UYP9</accession>
<comment type="function">
    <text evidence="3">Required for 3'-end cleavage and polyadenylation of pre-mRNAs.</text>
</comment>
<evidence type="ECO:0000256" key="1">
    <source>
        <dbReference type="ARBA" id="ARBA00026154"/>
    </source>
</evidence>
<keyword evidence="3" id="KW-0539">Nucleus</keyword>
<evidence type="ECO:0000313" key="6">
    <source>
        <dbReference type="Proteomes" id="UP000245884"/>
    </source>
</evidence>
<dbReference type="Gene3D" id="2.130.10.10">
    <property type="entry name" value="YVTN repeat-like/Quinoprotein amine dehydrogenase"/>
    <property type="match status" value="3"/>
</dbReference>
<feature type="repeat" description="WD" evidence="2">
    <location>
        <begin position="227"/>
        <end position="268"/>
    </location>
</feature>
<feature type="compositionally biased region" description="Gly residues" evidence="4">
    <location>
        <begin position="724"/>
        <end position="733"/>
    </location>
</feature>
<protein>
    <recommendedName>
        <fullName evidence="1 3">Polyadenylation factor subunit 2</fullName>
    </recommendedName>
</protein>
<comment type="subcellular location">
    <subcellularLocation>
        <location evidence="3">Nucleus</location>
    </subcellularLocation>
</comment>
<reference evidence="5 6" key="1">
    <citation type="journal article" date="2018" name="Mol. Biol. Evol.">
        <title>Broad Genomic Sampling Reveals a Smut Pathogenic Ancestry of the Fungal Clade Ustilaginomycotina.</title>
        <authorList>
            <person name="Kijpornyongpan T."/>
            <person name="Mondo S.J."/>
            <person name="Barry K."/>
            <person name="Sandor L."/>
            <person name="Lee J."/>
            <person name="Lipzen A."/>
            <person name="Pangilinan J."/>
            <person name="LaButti K."/>
            <person name="Hainaut M."/>
            <person name="Henrissat B."/>
            <person name="Grigoriev I.V."/>
            <person name="Spatafora J.W."/>
            <person name="Aime M.C."/>
        </authorList>
    </citation>
    <scope>NUCLEOTIDE SEQUENCE [LARGE SCALE GENOMIC DNA]</scope>
    <source>
        <strain evidence="5 6">MCA 5214</strain>
    </source>
</reference>
<name>A0A316UYP9_9BASI</name>
<dbReference type="Pfam" id="PF00400">
    <property type="entry name" value="WD40"/>
    <property type="match status" value="5"/>
</dbReference>
<dbReference type="EMBL" id="KZ819662">
    <property type="protein sequence ID" value="PWN30436.1"/>
    <property type="molecule type" value="Genomic_DNA"/>
</dbReference>
<feature type="compositionally biased region" description="Pro residues" evidence="4">
    <location>
        <begin position="735"/>
        <end position="748"/>
    </location>
</feature>